<evidence type="ECO:0000313" key="3">
    <source>
        <dbReference type="Proteomes" id="UP000249066"/>
    </source>
</evidence>
<feature type="transmembrane region" description="Helical" evidence="1">
    <location>
        <begin position="45"/>
        <end position="61"/>
    </location>
</feature>
<keyword evidence="1" id="KW-1133">Transmembrane helix</keyword>
<dbReference type="EMBL" id="QFNN01000133">
    <property type="protein sequence ID" value="PZO87421.1"/>
    <property type="molecule type" value="Genomic_DNA"/>
</dbReference>
<evidence type="ECO:0000313" key="2">
    <source>
        <dbReference type="EMBL" id="PZO87421.1"/>
    </source>
</evidence>
<dbReference type="AlphaFoldDB" id="A0A2W5BWD2"/>
<proteinExistence type="predicted"/>
<name>A0A2W5BWD2_9SPHN</name>
<evidence type="ECO:0000256" key="1">
    <source>
        <dbReference type="SAM" id="Phobius"/>
    </source>
</evidence>
<comment type="caution">
    <text evidence="2">The sequence shown here is derived from an EMBL/GenBank/DDBJ whole genome shotgun (WGS) entry which is preliminary data.</text>
</comment>
<gene>
    <name evidence="2" type="ORF">DI623_14810</name>
</gene>
<protein>
    <submittedName>
        <fullName evidence="2">Uncharacterized protein</fullName>
    </submittedName>
</protein>
<keyword evidence="1" id="KW-0472">Membrane</keyword>
<reference evidence="2 3" key="1">
    <citation type="submission" date="2017-08" db="EMBL/GenBank/DDBJ databases">
        <title>Infants hospitalized years apart are colonized by the same room-sourced microbial strains.</title>
        <authorList>
            <person name="Brooks B."/>
            <person name="Olm M.R."/>
            <person name="Firek B.A."/>
            <person name="Baker R."/>
            <person name="Thomas B.C."/>
            <person name="Morowitz M.J."/>
            <person name="Banfield J.F."/>
        </authorList>
    </citation>
    <scope>NUCLEOTIDE SEQUENCE [LARGE SCALE GENOMIC DNA]</scope>
    <source>
        <strain evidence="2">S2_018_000_R2_101</strain>
    </source>
</reference>
<accession>A0A2W5BWD2</accession>
<organism evidence="2 3">
    <name type="scientific">Sphingomonas sanxanigenens</name>
    <dbReference type="NCBI Taxonomy" id="397260"/>
    <lineage>
        <taxon>Bacteria</taxon>
        <taxon>Pseudomonadati</taxon>
        <taxon>Pseudomonadota</taxon>
        <taxon>Alphaproteobacteria</taxon>
        <taxon>Sphingomonadales</taxon>
        <taxon>Sphingomonadaceae</taxon>
        <taxon>Sphingomonas</taxon>
    </lineage>
</organism>
<keyword evidence="1" id="KW-0812">Transmembrane</keyword>
<sequence length="212" mass="22643">MSIEEKTCPQCAEKIKLAALVCKHCGKVFDSSEVASAVRKSRRDLGMGCLTLIALIGLLAWCTSTPTPKTADWFAREGKSAITSFAAYGDHLDVEIDVGDPGELGSLPAEIGGQLRAVRARLDKDKQAQTTTTMTVSIWFAASESKGGGRKPLMILDGHTADFLSLPVNAPATDLMNAFEKVRARPPLGDLLMKDACNQAPSNFSVSKICLS</sequence>
<dbReference type="Proteomes" id="UP000249066">
    <property type="component" value="Unassembled WGS sequence"/>
</dbReference>